<keyword evidence="11" id="KW-1003">Cell membrane</keyword>
<feature type="active site" description="Nucleophile" evidence="11">
    <location>
        <position position="173"/>
    </location>
</feature>
<dbReference type="OrthoDB" id="9802377at2"/>
<evidence type="ECO:0000256" key="1">
    <source>
        <dbReference type="ARBA" id="ARBA00003125"/>
    </source>
</evidence>
<keyword evidence="14" id="KW-1185">Reference proteome</keyword>
<feature type="binding site" evidence="11">
    <location>
        <position position="211"/>
    </location>
    <ligand>
        <name>FMN</name>
        <dbReference type="ChEBI" id="CHEBI:58210"/>
    </ligand>
</feature>
<organism evidence="13 14">
    <name type="scientific">Pelagibaculum spongiae</name>
    <dbReference type="NCBI Taxonomy" id="2080658"/>
    <lineage>
        <taxon>Bacteria</taxon>
        <taxon>Pseudomonadati</taxon>
        <taxon>Pseudomonadota</taxon>
        <taxon>Gammaproteobacteria</taxon>
        <taxon>Oceanospirillales</taxon>
        <taxon>Pelagibaculum</taxon>
    </lineage>
</organism>
<dbReference type="AlphaFoldDB" id="A0A2V1GWL2"/>
<dbReference type="EMBL" id="QDDL01000001">
    <property type="protein sequence ID" value="PVZ71571.1"/>
    <property type="molecule type" value="Genomic_DNA"/>
</dbReference>
<dbReference type="Proteomes" id="UP000244906">
    <property type="component" value="Unassembled WGS sequence"/>
</dbReference>
<feature type="binding site" evidence="11">
    <location>
        <position position="239"/>
    </location>
    <ligand>
        <name>FMN</name>
        <dbReference type="ChEBI" id="CHEBI:58210"/>
    </ligand>
</feature>
<dbReference type="InterPro" id="IPR005719">
    <property type="entry name" value="Dihydroorotate_DH_2"/>
</dbReference>
<dbReference type="InterPro" id="IPR005720">
    <property type="entry name" value="Dihydroorotate_DH_cat"/>
</dbReference>
<reference evidence="13 14" key="1">
    <citation type="submission" date="2018-04" db="EMBL/GenBank/DDBJ databases">
        <title>Thalassorhabdus spongiae gen. nov., sp. nov., isolated from a marine sponge in South-West Iceland.</title>
        <authorList>
            <person name="Knobloch S."/>
            <person name="Daussin A."/>
            <person name="Johannsson R."/>
            <person name="Marteinsson V.T."/>
        </authorList>
    </citation>
    <scope>NUCLEOTIDE SEQUENCE [LARGE SCALE GENOMIC DNA]</scope>
    <source>
        <strain evidence="13 14">Hp12</strain>
    </source>
</reference>
<dbReference type="NCBIfam" id="TIGR01036">
    <property type="entry name" value="pyrD_sub2"/>
    <property type="match status" value="1"/>
</dbReference>
<dbReference type="PANTHER" id="PTHR48109">
    <property type="entry name" value="DIHYDROOROTATE DEHYDROGENASE (QUINONE), MITOCHONDRIAL-RELATED"/>
    <property type="match status" value="1"/>
</dbReference>
<evidence type="ECO:0000256" key="9">
    <source>
        <dbReference type="ARBA" id="ARBA00023136"/>
    </source>
</evidence>
<dbReference type="InterPro" id="IPR050074">
    <property type="entry name" value="DHO_dehydrogenase"/>
</dbReference>
<dbReference type="GO" id="GO:0044205">
    <property type="term" value="P:'de novo' UMP biosynthetic process"/>
    <property type="evidence" value="ECO:0007669"/>
    <property type="project" value="UniProtKB-UniRule"/>
</dbReference>
<feature type="binding site" evidence="11">
    <location>
        <begin position="240"/>
        <end position="241"/>
    </location>
    <ligand>
        <name>substrate</name>
    </ligand>
</feature>
<dbReference type="NCBIfam" id="NF003645">
    <property type="entry name" value="PRK05286.1-2"/>
    <property type="match status" value="1"/>
</dbReference>
<proteinExistence type="inferred from homology"/>
<keyword evidence="6 11" id="KW-0288">FMN</keyword>
<gene>
    <name evidence="11" type="primary">pyrD</name>
    <name evidence="13" type="ORF">DC094_00575</name>
</gene>
<evidence type="ECO:0000256" key="3">
    <source>
        <dbReference type="ARBA" id="ARBA00005161"/>
    </source>
</evidence>
<protein>
    <recommendedName>
        <fullName evidence="11">Dihydroorotate dehydrogenase (quinone)</fullName>
        <ecNumber evidence="11">1.3.5.2</ecNumber>
    </recommendedName>
    <alternativeName>
        <fullName evidence="11">DHOdehase</fullName>
        <shortName evidence="11">DHOD</shortName>
        <shortName evidence="11">DHODase</shortName>
    </alternativeName>
    <alternativeName>
        <fullName evidence="11">Dihydroorotate oxidase</fullName>
    </alternativeName>
</protein>
<keyword evidence="8 11" id="KW-0560">Oxidoreductase</keyword>
<evidence type="ECO:0000256" key="2">
    <source>
        <dbReference type="ARBA" id="ARBA00004370"/>
    </source>
</evidence>
<dbReference type="RefSeq" id="WP_116685160.1">
    <property type="nucleotide sequence ID" value="NZ_CAWNYD010000001.1"/>
</dbReference>
<feature type="binding site" evidence="11">
    <location>
        <position position="175"/>
    </location>
    <ligand>
        <name>substrate</name>
    </ligand>
</feature>
<feature type="domain" description="Dihydroorotate dehydrogenase catalytic" evidence="12">
    <location>
        <begin position="46"/>
        <end position="327"/>
    </location>
</feature>
<evidence type="ECO:0000256" key="6">
    <source>
        <dbReference type="ARBA" id="ARBA00022643"/>
    </source>
</evidence>
<evidence type="ECO:0000259" key="12">
    <source>
        <dbReference type="Pfam" id="PF01180"/>
    </source>
</evidence>
<feature type="binding site" evidence="11">
    <location>
        <position position="170"/>
    </location>
    <ligand>
        <name>FMN</name>
        <dbReference type="ChEBI" id="CHEBI:58210"/>
    </ligand>
</feature>
<accession>A0A2V1GWL2</accession>
<keyword evidence="5 11" id="KW-0285">Flavoprotein</keyword>
<dbReference type="HAMAP" id="MF_00225">
    <property type="entry name" value="DHO_dh_type2"/>
    <property type="match status" value="1"/>
</dbReference>
<evidence type="ECO:0000313" key="13">
    <source>
        <dbReference type="EMBL" id="PVZ71571.1"/>
    </source>
</evidence>
<sequence>MIYSALRPLIFKLDPEQAHELTMKVLSLAGHLPIQHLKPGLWKPRKVMGLEFDNPIGVAAGLDKEGVAVDGLGAMGFGHVEVGTVTPRAQIGNPKPRLFRLPEHQAIINRMGFNNHGVDQLLENLASSRYSGVTGINIGKNFDTPISKAVEDYLICFDKVASRADYVTVNISSPNTQNLRDLQHGDALRDLLSQLKDAQLAKAEYCPIAVKLAPDLSEAELQQIVEIILQCELDGVIATNTTLSRNQVEQHQYGAEKGGLSGLPLKEVAAARLDSIVKQVNGRIAVIAAGGVMEPEDVMQRLDAGADLVQIYTGLIYQGPGFPRKIFSHTH</sequence>
<evidence type="ECO:0000256" key="5">
    <source>
        <dbReference type="ARBA" id="ARBA00022630"/>
    </source>
</evidence>
<dbReference type="InterPro" id="IPR012135">
    <property type="entry name" value="Dihydroorotate_DH_1_2"/>
</dbReference>
<evidence type="ECO:0000256" key="11">
    <source>
        <dbReference type="HAMAP-Rule" id="MF_00225"/>
    </source>
</evidence>
<dbReference type="GO" id="GO:0106430">
    <property type="term" value="F:dihydroorotate dehydrogenase (quinone) activity"/>
    <property type="evidence" value="ECO:0007669"/>
    <property type="project" value="UniProtKB-EC"/>
</dbReference>
<comment type="cofactor">
    <cofactor evidence="11">
        <name>FMN</name>
        <dbReference type="ChEBI" id="CHEBI:58210"/>
    </cofactor>
    <text evidence="11">Binds 1 FMN per subunit.</text>
</comment>
<evidence type="ECO:0000313" key="14">
    <source>
        <dbReference type="Proteomes" id="UP000244906"/>
    </source>
</evidence>
<dbReference type="NCBIfam" id="NF003644">
    <property type="entry name" value="PRK05286.1-1"/>
    <property type="match status" value="1"/>
</dbReference>
<dbReference type="CDD" id="cd04738">
    <property type="entry name" value="DHOD_2_like"/>
    <property type="match status" value="1"/>
</dbReference>
<comment type="subunit">
    <text evidence="11">Monomer.</text>
</comment>
<comment type="pathway">
    <text evidence="3 11">Pyrimidine metabolism; UMP biosynthesis via de novo pathway; orotate from (S)-dihydroorotate (quinone route): step 1/1.</text>
</comment>
<comment type="catalytic activity">
    <reaction evidence="10 11">
        <text>(S)-dihydroorotate + a quinone = orotate + a quinol</text>
        <dbReference type="Rhea" id="RHEA:30187"/>
        <dbReference type="ChEBI" id="CHEBI:24646"/>
        <dbReference type="ChEBI" id="CHEBI:30839"/>
        <dbReference type="ChEBI" id="CHEBI:30864"/>
        <dbReference type="ChEBI" id="CHEBI:132124"/>
        <dbReference type="EC" id="1.3.5.2"/>
    </reaction>
</comment>
<feature type="binding site" evidence="11">
    <location>
        <position position="291"/>
    </location>
    <ligand>
        <name>FMN</name>
        <dbReference type="ChEBI" id="CHEBI:58210"/>
    </ligand>
</feature>
<dbReference type="UniPathway" id="UPA00070">
    <property type="reaction ID" value="UER00946"/>
</dbReference>
<name>A0A2V1GWL2_9GAMM</name>
<dbReference type="PIRSF" id="PIRSF000164">
    <property type="entry name" value="DHO_oxidase"/>
    <property type="match status" value="1"/>
</dbReference>
<evidence type="ECO:0000256" key="8">
    <source>
        <dbReference type="ARBA" id="ARBA00023002"/>
    </source>
</evidence>
<evidence type="ECO:0000256" key="4">
    <source>
        <dbReference type="ARBA" id="ARBA00005359"/>
    </source>
</evidence>
<feature type="binding site" evidence="11">
    <location>
        <begin position="312"/>
        <end position="313"/>
    </location>
    <ligand>
        <name>FMN</name>
        <dbReference type="ChEBI" id="CHEBI:58210"/>
    </ligand>
</feature>
<dbReference type="SUPFAM" id="SSF51395">
    <property type="entry name" value="FMN-linked oxidoreductases"/>
    <property type="match status" value="1"/>
</dbReference>
<dbReference type="Pfam" id="PF01180">
    <property type="entry name" value="DHO_dh"/>
    <property type="match status" value="1"/>
</dbReference>
<dbReference type="NCBIfam" id="NF003652">
    <property type="entry name" value="PRK05286.2-5"/>
    <property type="match status" value="1"/>
</dbReference>
<feature type="binding site" evidence="11">
    <location>
        <position position="84"/>
    </location>
    <ligand>
        <name>FMN</name>
        <dbReference type="ChEBI" id="CHEBI:58210"/>
    </ligand>
</feature>
<feature type="binding site" evidence="11">
    <location>
        <position position="262"/>
    </location>
    <ligand>
        <name>FMN</name>
        <dbReference type="ChEBI" id="CHEBI:58210"/>
    </ligand>
</feature>
<dbReference type="EC" id="1.3.5.2" evidence="11"/>
<dbReference type="GO" id="GO:0005737">
    <property type="term" value="C:cytoplasm"/>
    <property type="evidence" value="ECO:0007669"/>
    <property type="project" value="InterPro"/>
</dbReference>
<evidence type="ECO:0000256" key="7">
    <source>
        <dbReference type="ARBA" id="ARBA00022975"/>
    </source>
</evidence>
<comment type="subcellular location">
    <subcellularLocation>
        <location evidence="11">Cell membrane</location>
        <topology evidence="11">Peripheral membrane protein</topology>
    </subcellularLocation>
    <subcellularLocation>
        <location evidence="2">Membrane</location>
    </subcellularLocation>
</comment>
<dbReference type="InterPro" id="IPR013785">
    <property type="entry name" value="Aldolase_TIM"/>
</dbReference>
<comment type="similarity">
    <text evidence="4 11">Belongs to the dihydroorotate dehydrogenase family. Type 2 subfamily.</text>
</comment>
<keyword evidence="9 11" id="KW-0472">Membrane</keyword>
<dbReference type="PANTHER" id="PTHR48109:SF4">
    <property type="entry name" value="DIHYDROOROTATE DEHYDROGENASE (QUINONE), MITOCHONDRIAL"/>
    <property type="match status" value="1"/>
</dbReference>
<evidence type="ECO:0000256" key="10">
    <source>
        <dbReference type="ARBA" id="ARBA00048639"/>
    </source>
</evidence>
<feature type="binding site" evidence="11">
    <location>
        <position position="64"/>
    </location>
    <ligand>
        <name>substrate</name>
    </ligand>
</feature>
<feature type="binding site" evidence="11">
    <location>
        <position position="137"/>
    </location>
    <ligand>
        <name>FMN</name>
        <dbReference type="ChEBI" id="CHEBI:58210"/>
    </ligand>
</feature>
<comment type="caution">
    <text evidence="13">The sequence shown here is derived from an EMBL/GenBank/DDBJ whole genome shotgun (WGS) entry which is preliminary data.</text>
</comment>
<dbReference type="PROSITE" id="PS00911">
    <property type="entry name" value="DHODEHASE_1"/>
    <property type="match status" value="1"/>
</dbReference>
<comment type="function">
    <text evidence="1 11">Catalyzes the conversion of dihydroorotate to orotate with quinone as electron acceptor.</text>
</comment>
<keyword evidence="7 11" id="KW-0665">Pyrimidine biosynthesis</keyword>
<dbReference type="GO" id="GO:0005886">
    <property type="term" value="C:plasma membrane"/>
    <property type="evidence" value="ECO:0007669"/>
    <property type="project" value="UniProtKB-SubCell"/>
</dbReference>
<dbReference type="InterPro" id="IPR001295">
    <property type="entry name" value="Dihydroorotate_DH_CS"/>
</dbReference>
<dbReference type="GO" id="GO:0006207">
    <property type="term" value="P:'de novo' pyrimidine nucleobase biosynthetic process"/>
    <property type="evidence" value="ECO:0007669"/>
    <property type="project" value="UniProtKB-UniRule"/>
</dbReference>
<feature type="binding site" evidence="11">
    <location>
        <begin position="60"/>
        <end position="64"/>
    </location>
    <ligand>
        <name>FMN</name>
        <dbReference type="ChEBI" id="CHEBI:58210"/>
    </ligand>
</feature>
<feature type="binding site" evidence="11">
    <location>
        <begin position="109"/>
        <end position="113"/>
    </location>
    <ligand>
        <name>substrate</name>
    </ligand>
</feature>
<dbReference type="Gene3D" id="3.20.20.70">
    <property type="entry name" value="Aldolase class I"/>
    <property type="match status" value="1"/>
</dbReference>
<feature type="binding site" evidence="11">
    <location>
        <position position="170"/>
    </location>
    <ligand>
        <name>substrate</name>
    </ligand>
</feature>